<comment type="cofactor">
    <cofactor evidence="1 6 7">
        <name>FAD</name>
        <dbReference type="ChEBI" id="CHEBI:57692"/>
    </cofactor>
</comment>
<proteinExistence type="inferred from homology"/>
<evidence type="ECO:0000256" key="7">
    <source>
        <dbReference type="RuleBase" id="RU361226"/>
    </source>
</evidence>
<keyword evidence="3 6" id="KW-0274">FAD</keyword>
<feature type="domain" description="FAD-binding FR-type" evidence="9">
    <location>
        <begin position="46"/>
        <end position="157"/>
    </location>
</feature>
<dbReference type="InterPro" id="IPR039261">
    <property type="entry name" value="FNR_nucleotide-bd"/>
</dbReference>
<keyword evidence="4 7" id="KW-0560">Oxidoreductase</keyword>
<feature type="transmembrane region" description="Helical" evidence="8">
    <location>
        <begin position="12"/>
        <end position="34"/>
    </location>
</feature>
<feature type="binding site" evidence="6">
    <location>
        <position position="133"/>
    </location>
    <ligand>
        <name>FAD</name>
        <dbReference type="ChEBI" id="CHEBI:57692"/>
    </ligand>
</feature>
<dbReference type="InterPro" id="IPR008333">
    <property type="entry name" value="Cbr1-like_FAD-bd_dom"/>
</dbReference>
<keyword evidence="2 6" id="KW-0285">Flavoprotein</keyword>
<feature type="binding site" evidence="6">
    <location>
        <position position="131"/>
    </location>
    <ligand>
        <name>FAD</name>
        <dbReference type="ChEBI" id="CHEBI:57692"/>
    </ligand>
</feature>
<evidence type="ECO:0000256" key="4">
    <source>
        <dbReference type="ARBA" id="ARBA00023002"/>
    </source>
</evidence>
<feature type="binding site" evidence="6">
    <location>
        <position position="100"/>
    </location>
    <ligand>
        <name>FAD</name>
        <dbReference type="ChEBI" id="CHEBI:57692"/>
    </ligand>
</feature>
<dbReference type="InterPro" id="IPR001433">
    <property type="entry name" value="OxRdtase_FAD/NAD-bd"/>
</dbReference>
<evidence type="ECO:0000256" key="3">
    <source>
        <dbReference type="ARBA" id="ARBA00022827"/>
    </source>
</evidence>
<dbReference type="GO" id="GO:0071949">
    <property type="term" value="F:FAD binding"/>
    <property type="evidence" value="ECO:0007669"/>
    <property type="project" value="TreeGrafter"/>
</dbReference>
<evidence type="ECO:0000313" key="10">
    <source>
        <dbReference type="EMBL" id="CAE0420843.1"/>
    </source>
</evidence>
<dbReference type="SUPFAM" id="SSF52343">
    <property type="entry name" value="Ferredoxin reductase-like, C-terminal NADP-linked domain"/>
    <property type="match status" value="1"/>
</dbReference>
<dbReference type="SUPFAM" id="SSF63380">
    <property type="entry name" value="Riboflavin synthase domain-like"/>
    <property type="match status" value="1"/>
</dbReference>
<dbReference type="FunFam" id="3.40.50.80:FF:000009">
    <property type="entry name" value="NADH-cytochrome b5 reductase"/>
    <property type="match status" value="1"/>
</dbReference>
<dbReference type="PANTHER" id="PTHR19370:SF185">
    <property type="entry name" value="NADH-CYTOCHROME B5 REDUCTASE"/>
    <property type="match status" value="1"/>
</dbReference>
<dbReference type="EC" id="1.6.2.2" evidence="7"/>
<dbReference type="PRINTS" id="PR00406">
    <property type="entry name" value="CYTB5RDTASE"/>
</dbReference>
<dbReference type="InterPro" id="IPR001834">
    <property type="entry name" value="CBR-like"/>
</dbReference>
<evidence type="ECO:0000259" key="9">
    <source>
        <dbReference type="PROSITE" id="PS51384"/>
    </source>
</evidence>
<dbReference type="InterPro" id="IPR001709">
    <property type="entry name" value="Flavoprot_Pyr_Nucl_cyt_Rdtase"/>
</dbReference>
<dbReference type="Gene3D" id="2.40.30.10">
    <property type="entry name" value="Translation factors"/>
    <property type="match status" value="1"/>
</dbReference>
<keyword evidence="5 7" id="KW-0520">NAD</keyword>
<keyword evidence="8" id="KW-1133">Transmembrane helix</keyword>
<evidence type="ECO:0000256" key="1">
    <source>
        <dbReference type="ARBA" id="ARBA00001974"/>
    </source>
</evidence>
<evidence type="ECO:0000256" key="6">
    <source>
        <dbReference type="PIRSR" id="PIRSR601834-1"/>
    </source>
</evidence>
<keyword evidence="8" id="KW-0472">Membrane</keyword>
<keyword evidence="8" id="KW-0812">Transmembrane</keyword>
<dbReference type="GO" id="GO:0090524">
    <property type="term" value="F:cytochrome-b5 reductase activity, acting on NADH"/>
    <property type="evidence" value="ECO:0007669"/>
    <property type="project" value="UniProtKB-EC"/>
</dbReference>
<evidence type="ECO:0000256" key="8">
    <source>
        <dbReference type="SAM" id="Phobius"/>
    </source>
</evidence>
<feature type="binding site" evidence="6">
    <location>
        <position position="190"/>
    </location>
    <ligand>
        <name>FAD</name>
        <dbReference type="ChEBI" id="CHEBI:57692"/>
    </ligand>
</feature>
<feature type="binding site" evidence="6">
    <location>
        <position position="117"/>
    </location>
    <ligand>
        <name>FAD</name>
        <dbReference type="ChEBI" id="CHEBI:57692"/>
    </ligand>
</feature>
<dbReference type="PROSITE" id="PS51384">
    <property type="entry name" value="FAD_FR"/>
    <property type="match status" value="1"/>
</dbReference>
<comment type="catalytic activity">
    <reaction evidence="7">
        <text>2 Fe(III)-[cytochrome b5] + NADH = 2 Fe(II)-[cytochrome b5] + NAD(+) + H(+)</text>
        <dbReference type="Rhea" id="RHEA:46680"/>
        <dbReference type="Rhea" id="RHEA-COMP:10438"/>
        <dbReference type="Rhea" id="RHEA-COMP:10439"/>
        <dbReference type="ChEBI" id="CHEBI:15378"/>
        <dbReference type="ChEBI" id="CHEBI:29033"/>
        <dbReference type="ChEBI" id="CHEBI:29034"/>
        <dbReference type="ChEBI" id="CHEBI:57540"/>
        <dbReference type="ChEBI" id="CHEBI:57945"/>
        <dbReference type="EC" id="1.6.2.2"/>
    </reaction>
</comment>
<dbReference type="EMBL" id="HBIM01023691">
    <property type="protein sequence ID" value="CAE0420843.1"/>
    <property type="molecule type" value="Transcribed_RNA"/>
</dbReference>
<protein>
    <recommendedName>
        <fullName evidence="7">NADH-cytochrome b5 reductase</fullName>
        <ecNumber evidence="7">1.6.2.2</ecNumber>
    </recommendedName>
</protein>
<organism evidence="10">
    <name type="scientific">Amphora coffeiformis</name>
    <dbReference type="NCBI Taxonomy" id="265554"/>
    <lineage>
        <taxon>Eukaryota</taxon>
        <taxon>Sar</taxon>
        <taxon>Stramenopiles</taxon>
        <taxon>Ochrophyta</taxon>
        <taxon>Bacillariophyta</taxon>
        <taxon>Bacillariophyceae</taxon>
        <taxon>Bacillariophycidae</taxon>
        <taxon>Thalassiophysales</taxon>
        <taxon>Catenulaceae</taxon>
        <taxon>Amphora</taxon>
    </lineage>
</organism>
<sequence length="310" mass="34730">MHDMMDFSNPTVLGIWGATVVAAWLVAMAISYVVKGSGPPKVLPLSDFEEFPLIRKDVLSHDTARFTIGLPKGHVLGLPTGQHVTIQFKDTDGKAVQRSYTPTTDDTVVGEVSLVIKVYRPMPPKFPEGGKMSQYLDNLKIGDMIRMKGPKGHLTWIGKGGNFTYKPVGKPLQERKCKCVGMIAGGTGITPMLQVLNAIFTNPGDSKVKVKMIYANQTPDDILVREELEALAAQYPDRFQLWYTVDRVEGNNWKYSTGFISKDMVEQQLLFDDHRKNTQFFMCGPPPMIKYACLPNLQEFGYTDKDWVVF</sequence>
<dbReference type="Pfam" id="PF00970">
    <property type="entry name" value="FAD_binding_6"/>
    <property type="match status" value="1"/>
</dbReference>
<dbReference type="PRINTS" id="PR00371">
    <property type="entry name" value="FPNCR"/>
</dbReference>
<dbReference type="FunFam" id="2.40.30.10:FF:000021">
    <property type="entry name" value="NADH-cytochrome b5 reductase"/>
    <property type="match status" value="1"/>
</dbReference>
<comment type="similarity">
    <text evidence="7">Belongs to the flavoprotein pyridine nucleotide cytochrome reductase family.</text>
</comment>
<feature type="binding site" evidence="6">
    <location>
        <position position="132"/>
    </location>
    <ligand>
        <name>FAD</name>
        <dbReference type="ChEBI" id="CHEBI:57692"/>
    </ligand>
</feature>
<dbReference type="Pfam" id="PF00175">
    <property type="entry name" value="NAD_binding_1"/>
    <property type="match status" value="1"/>
</dbReference>
<name>A0A7S3PD22_9STRA</name>
<gene>
    <name evidence="10" type="ORF">ACOF00016_LOCUS17525</name>
</gene>
<dbReference type="InterPro" id="IPR017927">
    <property type="entry name" value="FAD-bd_FR_type"/>
</dbReference>
<dbReference type="AlphaFoldDB" id="A0A7S3PD22"/>
<feature type="binding site" evidence="6">
    <location>
        <position position="115"/>
    </location>
    <ligand>
        <name>FAD</name>
        <dbReference type="ChEBI" id="CHEBI:57692"/>
    </ligand>
</feature>
<accession>A0A7S3PD22</accession>
<feature type="binding site" evidence="6">
    <location>
        <position position="98"/>
    </location>
    <ligand>
        <name>FAD</name>
        <dbReference type="ChEBI" id="CHEBI:57692"/>
    </ligand>
</feature>
<dbReference type="Gene3D" id="3.40.50.80">
    <property type="entry name" value="Nucleotide-binding domain of ferredoxin-NADP reductase (FNR) module"/>
    <property type="match status" value="1"/>
</dbReference>
<evidence type="ECO:0000256" key="2">
    <source>
        <dbReference type="ARBA" id="ARBA00022630"/>
    </source>
</evidence>
<dbReference type="CDD" id="cd06183">
    <property type="entry name" value="cyt_b5_reduct_like"/>
    <property type="match status" value="1"/>
</dbReference>
<reference evidence="10" key="1">
    <citation type="submission" date="2021-01" db="EMBL/GenBank/DDBJ databases">
        <authorList>
            <person name="Corre E."/>
            <person name="Pelletier E."/>
            <person name="Niang G."/>
            <person name="Scheremetjew M."/>
            <person name="Finn R."/>
            <person name="Kale V."/>
            <person name="Holt S."/>
            <person name="Cochrane G."/>
            <person name="Meng A."/>
            <person name="Brown T."/>
            <person name="Cohen L."/>
        </authorList>
    </citation>
    <scope>NUCLEOTIDE SEQUENCE</scope>
    <source>
        <strain evidence="10">CCMP127</strain>
    </source>
</reference>
<dbReference type="InterPro" id="IPR017938">
    <property type="entry name" value="Riboflavin_synthase-like_b-brl"/>
</dbReference>
<dbReference type="PANTHER" id="PTHR19370">
    <property type="entry name" value="NADH-CYTOCHROME B5 REDUCTASE"/>
    <property type="match status" value="1"/>
</dbReference>
<evidence type="ECO:0000256" key="5">
    <source>
        <dbReference type="ARBA" id="ARBA00023027"/>
    </source>
</evidence>